<organism evidence="2 3">
    <name type="scientific">Sporosarcina ureilytica</name>
    <dbReference type="NCBI Taxonomy" id="298596"/>
    <lineage>
        <taxon>Bacteria</taxon>
        <taxon>Bacillati</taxon>
        <taxon>Bacillota</taxon>
        <taxon>Bacilli</taxon>
        <taxon>Bacillales</taxon>
        <taxon>Caryophanaceae</taxon>
        <taxon>Sporosarcina</taxon>
    </lineage>
</organism>
<dbReference type="KEGG" id="surl:BI350_11685"/>
<dbReference type="EMBL" id="CP017560">
    <property type="protein sequence ID" value="AOV08135.1"/>
    <property type="molecule type" value="Genomic_DNA"/>
</dbReference>
<reference evidence="2 3" key="1">
    <citation type="submission" date="2016-09" db="EMBL/GenBank/DDBJ databases">
        <title>Complete genome sequence of the Lysinibacillus sphaericus LMG 22257, a specie of Bacillus with ureolytic activity that can effectively biodeposit calcium carbonate.</title>
        <authorList>
            <person name="Yan W."/>
        </authorList>
    </citation>
    <scope>NUCLEOTIDE SEQUENCE [LARGE SCALE GENOMIC DNA]</scope>
    <source>
        <strain evidence="2 3">LMG 22257</strain>
    </source>
</reference>
<keyword evidence="3" id="KW-1185">Reference proteome</keyword>
<feature type="transmembrane region" description="Helical" evidence="1">
    <location>
        <begin position="70"/>
        <end position="89"/>
    </location>
</feature>
<dbReference type="RefSeq" id="WP_075528280.1">
    <property type="nucleotide sequence ID" value="NZ_CP017560.1"/>
</dbReference>
<dbReference type="Proteomes" id="UP000185746">
    <property type="component" value="Chromosome"/>
</dbReference>
<name>A0A1D8JHE2_9BACL</name>
<evidence type="ECO:0000313" key="2">
    <source>
        <dbReference type="EMBL" id="AOV08135.1"/>
    </source>
</evidence>
<feature type="transmembrane region" description="Helical" evidence="1">
    <location>
        <begin position="47"/>
        <end position="64"/>
    </location>
</feature>
<dbReference type="AlphaFoldDB" id="A0A1D8JHE2"/>
<evidence type="ECO:0000256" key="1">
    <source>
        <dbReference type="SAM" id="Phobius"/>
    </source>
</evidence>
<keyword evidence="1" id="KW-0812">Transmembrane</keyword>
<dbReference type="NCBIfam" id="TIGR04104">
    <property type="entry name" value="cxxc_20_cxxc"/>
    <property type="match status" value="1"/>
</dbReference>
<dbReference type="InterPro" id="IPR026369">
    <property type="entry name" value="CxxC_20_CxxC"/>
</dbReference>
<sequence>MPTCQNCHRRWSWKQPFNKSFTLIGGMICPYCGEKQYLTARMRKRSALMPFIIVPLILVGNHFLGPSYVAIFAFLGLLPLFFIINPFFVELPNEEEPLI</sequence>
<protein>
    <recommendedName>
        <fullName evidence="4">Cxxc_20_cxxc protein</fullName>
    </recommendedName>
</protein>
<evidence type="ECO:0000313" key="3">
    <source>
        <dbReference type="Proteomes" id="UP000185746"/>
    </source>
</evidence>
<evidence type="ECO:0008006" key="4">
    <source>
        <dbReference type="Google" id="ProtNLM"/>
    </source>
</evidence>
<proteinExistence type="predicted"/>
<keyword evidence="1" id="KW-1133">Transmembrane helix</keyword>
<gene>
    <name evidence="2" type="ORF">BI350_11685</name>
</gene>
<accession>A0A1D8JHE2</accession>
<keyword evidence="1" id="KW-0472">Membrane</keyword>